<gene>
    <name evidence="2" type="ORF">GEV33_009428</name>
</gene>
<proteinExistence type="predicted"/>
<protein>
    <submittedName>
        <fullName evidence="2">Uncharacterized protein</fullName>
    </submittedName>
</protein>
<reference evidence="2" key="2">
    <citation type="submission" date="2021-08" db="EMBL/GenBank/DDBJ databases">
        <authorList>
            <person name="Eriksson T."/>
        </authorList>
    </citation>
    <scope>NUCLEOTIDE SEQUENCE</scope>
    <source>
        <strain evidence="2">Stoneville</strain>
        <tissue evidence="2">Whole head</tissue>
    </source>
</reference>
<sequence length="390" mass="43399">MLFSGPSVHAHCCSLSVRVTPACSLVAHVMWPAWGHPAEAAAAASPLPLVLRCLAQALATGFHRFLARFSERHHKRKQPAYVCDDHARFLQNCVTFYGLRGSGWSMSTAGGKDVDEKSTSFQPGSNFEITVLAIKFVIGMLLLYGVGVVVKACQSASHARFGTESCSEDSVRNENSRVQSHPPRRRRRDRRRDAGRLRGLCPAFRGQADLHLASSRPAQTVDESPRSETEISPPHDNRDRNESLVDDVVVAVVVTVRACGTPRDSPKRQPEVSEVTGVQVGWSGCASMSLDHHPLEFRWVVQVRKSVSIWRPEGEMTYPSDLPGQWVWAVVRPGRLRNITSSAGNSQFVLLAERVGFNARTFIFVLTFQEKRQCNLIGISKTDFFTFEWM</sequence>
<organism evidence="2 3">
    <name type="scientific">Tenebrio molitor</name>
    <name type="common">Yellow mealworm beetle</name>
    <dbReference type="NCBI Taxonomy" id="7067"/>
    <lineage>
        <taxon>Eukaryota</taxon>
        <taxon>Metazoa</taxon>
        <taxon>Ecdysozoa</taxon>
        <taxon>Arthropoda</taxon>
        <taxon>Hexapoda</taxon>
        <taxon>Insecta</taxon>
        <taxon>Pterygota</taxon>
        <taxon>Neoptera</taxon>
        <taxon>Endopterygota</taxon>
        <taxon>Coleoptera</taxon>
        <taxon>Polyphaga</taxon>
        <taxon>Cucujiformia</taxon>
        <taxon>Tenebrionidae</taxon>
        <taxon>Tenebrio</taxon>
    </lineage>
</organism>
<dbReference type="EMBL" id="JABDTM020025360">
    <property type="protein sequence ID" value="KAH0813363.1"/>
    <property type="molecule type" value="Genomic_DNA"/>
</dbReference>
<keyword evidence="3" id="KW-1185">Reference proteome</keyword>
<evidence type="ECO:0000256" key="1">
    <source>
        <dbReference type="SAM" id="MobiDB-lite"/>
    </source>
</evidence>
<feature type="region of interest" description="Disordered" evidence="1">
    <location>
        <begin position="212"/>
        <end position="243"/>
    </location>
</feature>
<evidence type="ECO:0000313" key="3">
    <source>
        <dbReference type="Proteomes" id="UP000719412"/>
    </source>
</evidence>
<dbReference type="AlphaFoldDB" id="A0A8J6HGS3"/>
<feature type="compositionally biased region" description="Basic and acidic residues" evidence="1">
    <location>
        <begin position="223"/>
        <end position="243"/>
    </location>
</feature>
<comment type="caution">
    <text evidence="2">The sequence shown here is derived from an EMBL/GenBank/DDBJ whole genome shotgun (WGS) entry which is preliminary data.</text>
</comment>
<accession>A0A8J6HGS3</accession>
<reference evidence="2" key="1">
    <citation type="journal article" date="2020" name="J Insects Food Feed">
        <title>The yellow mealworm (Tenebrio molitor) genome: a resource for the emerging insects as food and feed industry.</title>
        <authorList>
            <person name="Eriksson T."/>
            <person name="Andere A."/>
            <person name="Kelstrup H."/>
            <person name="Emery V."/>
            <person name="Picard C."/>
        </authorList>
    </citation>
    <scope>NUCLEOTIDE SEQUENCE</scope>
    <source>
        <strain evidence="2">Stoneville</strain>
        <tissue evidence="2">Whole head</tissue>
    </source>
</reference>
<dbReference type="Proteomes" id="UP000719412">
    <property type="component" value="Unassembled WGS sequence"/>
</dbReference>
<evidence type="ECO:0000313" key="2">
    <source>
        <dbReference type="EMBL" id="KAH0813363.1"/>
    </source>
</evidence>
<feature type="region of interest" description="Disordered" evidence="1">
    <location>
        <begin position="164"/>
        <end position="198"/>
    </location>
</feature>
<name>A0A8J6HGS3_TENMO</name>